<evidence type="ECO:0000313" key="3">
    <source>
        <dbReference type="EMBL" id="OLP49469.1"/>
    </source>
</evidence>
<dbReference type="EMBL" id="JACIED010000001">
    <property type="protein sequence ID" value="MBB4006543.1"/>
    <property type="molecule type" value="Genomic_DNA"/>
</dbReference>
<gene>
    <name evidence="3" type="ORF">BJF91_20780</name>
    <name evidence="2" type="ORF">GGQ71_000779</name>
</gene>
<dbReference type="OrthoDB" id="8480910at2"/>
<sequence>MDSKWKLMIVSIILYQGLLTWCLFSLVNTASYFARLECGDWCYDHVFGFILTNQGAYDTALIFALASACLIAVNGIVWIASVRRQGKSSRD</sequence>
<evidence type="ECO:0000313" key="5">
    <source>
        <dbReference type="Proteomes" id="UP000544107"/>
    </source>
</evidence>
<dbReference type="Proteomes" id="UP000185598">
    <property type="component" value="Unassembled WGS sequence"/>
</dbReference>
<dbReference type="AlphaFoldDB" id="A0A1Q9A4G1"/>
<dbReference type="EMBL" id="MKIN01000022">
    <property type="protein sequence ID" value="OLP49469.1"/>
    <property type="molecule type" value="Genomic_DNA"/>
</dbReference>
<protein>
    <submittedName>
        <fullName evidence="3">Uncharacterized protein</fullName>
    </submittedName>
</protein>
<dbReference type="RefSeq" id="WP_075615261.1">
    <property type="nucleotide sequence ID" value="NZ_JACIED010000001.1"/>
</dbReference>
<keyword evidence="4" id="KW-1185">Reference proteome</keyword>
<feature type="transmembrane region" description="Helical" evidence="1">
    <location>
        <begin position="7"/>
        <end position="27"/>
    </location>
</feature>
<dbReference type="Proteomes" id="UP000544107">
    <property type="component" value="Unassembled WGS sequence"/>
</dbReference>
<evidence type="ECO:0000256" key="1">
    <source>
        <dbReference type="SAM" id="Phobius"/>
    </source>
</evidence>
<keyword evidence="1" id="KW-0472">Membrane</keyword>
<comment type="caution">
    <text evidence="3">The sequence shown here is derived from an EMBL/GenBank/DDBJ whole genome shotgun (WGS) entry which is preliminary data.</text>
</comment>
<evidence type="ECO:0000313" key="2">
    <source>
        <dbReference type="EMBL" id="MBB4006543.1"/>
    </source>
</evidence>
<organism evidence="3 4">
    <name type="scientific">Allorhizobium taibaishanense</name>
    <dbReference type="NCBI Taxonomy" id="887144"/>
    <lineage>
        <taxon>Bacteria</taxon>
        <taxon>Pseudomonadati</taxon>
        <taxon>Pseudomonadota</taxon>
        <taxon>Alphaproteobacteria</taxon>
        <taxon>Hyphomicrobiales</taxon>
        <taxon>Rhizobiaceae</taxon>
        <taxon>Rhizobium/Agrobacterium group</taxon>
        <taxon>Allorhizobium</taxon>
    </lineage>
</organism>
<proteinExistence type="predicted"/>
<keyword evidence="1" id="KW-0812">Transmembrane</keyword>
<reference evidence="2 5" key="2">
    <citation type="submission" date="2020-08" db="EMBL/GenBank/DDBJ databases">
        <title>Genomic Encyclopedia of Type Strains, Phase IV (KMG-IV): sequencing the most valuable type-strain genomes for metagenomic binning, comparative biology and taxonomic classification.</title>
        <authorList>
            <person name="Goeker M."/>
        </authorList>
    </citation>
    <scope>NUCLEOTIDE SEQUENCE [LARGE SCALE GENOMIC DNA]</scope>
    <source>
        <strain evidence="2 5">DSM 100021</strain>
    </source>
</reference>
<evidence type="ECO:0000313" key="4">
    <source>
        <dbReference type="Proteomes" id="UP000185598"/>
    </source>
</evidence>
<feature type="transmembrane region" description="Helical" evidence="1">
    <location>
        <begin position="60"/>
        <end position="80"/>
    </location>
</feature>
<reference evidence="3 4" key="1">
    <citation type="submission" date="2016-09" db="EMBL/GenBank/DDBJ databases">
        <title>Rhizobium oryziradicis sp. nov., isolated from the root of rice.</title>
        <authorList>
            <person name="Zhao J."/>
            <person name="Zhang X."/>
        </authorList>
    </citation>
    <scope>NUCLEOTIDE SEQUENCE [LARGE SCALE GENOMIC DNA]</scope>
    <source>
        <strain evidence="3 4">14971</strain>
    </source>
</reference>
<keyword evidence="1" id="KW-1133">Transmembrane helix</keyword>
<accession>A0A1Q9A4G1</accession>
<name>A0A1Q9A4G1_9HYPH</name>